<gene>
    <name evidence="2" type="ORF">PPENT_87.1.T0270136</name>
</gene>
<proteinExistence type="predicted"/>
<comment type="caution">
    <text evidence="2">The sequence shown here is derived from an EMBL/GenBank/DDBJ whole genome shotgun (WGS) entry which is preliminary data.</text>
</comment>
<dbReference type="Proteomes" id="UP000689195">
    <property type="component" value="Unassembled WGS sequence"/>
</dbReference>
<reference evidence="2" key="1">
    <citation type="submission" date="2021-01" db="EMBL/GenBank/DDBJ databases">
        <authorList>
            <consortium name="Genoscope - CEA"/>
            <person name="William W."/>
        </authorList>
    </citation>
    <scope>NUCLEOTIDE SEQUENCE</scope>
</reference>
<evidence type="ECO:0000256" key="1">
    <source>
        <dbReference type="SAM" id="Coils"/>
    </source>
</evidence>
<dbReference type="EMBL" id="CAJJDO010000027">
    <property type="protein sequence ID" value="CAD8155522.1"/>
    <property type="molecule type" value="Genomic_DNA"/>
</dbReference>
<feature type="coiled-coil region" evidence="1">
    <location>
        <begin position="59"/>
        <end position="90"/>
    </location>
</feature>
<sequence length="134" mass="16004">MNHIQRKLCVECQYVHGVGLKFIVPIKNFQDMIIKKFKEFQLEETLKLAKQRMNLKYMLSQTESLLQKNLEEISELIKQIYQMIQQENKQFINLINKNMNLRESCFSDLGKLVYIIEGTTQNDWNACKNSYMMN</sequence>
<dbReference type="AlphaFoldDB" id="A0A8S1TVF0"/>
<accession>A0A8S1TVF0</accession>
<evidence type="ECO:0000313" key="3">
    <source>
        <dbReference type="Proteomes" id="UP000689195"/>
    </source>
</evidence>
<organism evidence="2 3">
    <name type="scientific">Paramecium pentaurelia</name>
    <dbReference type="NCBI Taxonomy" id="43138"/>
    <lineage>
        <taxon>Eukaryota</taxon>
        <taxon>Sar</taxon>
        <taxon>Alveolata</taxon>
        <taxon>Ciliophora</taxon>
        <taxon>Intramacronucleata</taxon>
        <taxon>Oligohymenophorea</taxon>
        <taxon>Peniculida</taxon>
        <taxon>Parameciidae</taxon>
        <taxon>Paramecium</taxon>
    </lineage>
</organism>
<protein>
    <submittedName>
        <fullName evidence="2">Uncharacterized protein</fullName>
    </submittedName>
</protein>
<evidence type="ECO:0000313" key="2">
    <source>
        <dbReference type="EMBL" id="CAD8155522.1"/>
    </source>
</evidence>
<name>A0A8S1TVF0_9CILI</name>
<keyword evidence="1" id="KW-0175">Coiled coil</keyword>
<keyword evidence="3" id="KW-1185">Reference proteome</keyword>
<dbReference type="OrthoDB" id="320339at2759"/>